<dbReference type="AlphaFoldDB" id="X1VVF0"/>
<name>X1VVF0_9ZZZZ</name>
<sequence>MTLWALTRRCREPDFALSAIIIAYRRPGVPHCPKDGENQKLRCWAKS</sequence>
<feature type="non-terminal residue" evidence="1">
    <location>
        <position position="47"/>
    </location>
</feature>
<organism evidence="1">
    <name type="scientific">marine sediment metagenome</name>
    <dbReference type="NCBI Taxonomy" id="412755"/>
    <lineage>
        <taxon>unclassified sequences</taxon>
        <taxon>metagenomes</taxon>
        <taxon>ecological metagenomes</taxon>
    </lineage>
</organism>
<comment type="caution">
    <text evidence="1">The sequence shown here is derived from an EMBL/GenBank/DDBJ whole genome shotgun (WGS) entry which is preliminary data.</text>
</comment>
<accession>X1VVF0</accession>
<proteinExistence type="predicted"/>
<protein>
    <submittedName>
        <fullName evidence="1">Uncharacterized protein</fullName>
    </submittedName>
</protein>
<evidence type="ECO:0000313" key="1">
    <source>
        <dbReference type="EMBL" id="GAJ14545.1"/>
    </source>
</evidence>
<dbReference type="EMBL" id="BARW01031257">
    <property type="protein sequence ID" value="GAJ14545.1"/>
    <property type="molecule type" value="Genomic_DNA"/>
</dbReference>
<reference evidence="1" key="1">
    <citation type="journal article" date="2014" name="Front. Microbiol.">
        <title>High frequency of phylogenetically diverse reductive dehalogenase-homologous genes in deep subseafloor sedimentary metagenomes.</title>
        <authorList>
            <person name="Kawai M."/>
            <person name="Futagami T."/>
            <person name="Toyoda A."/>
            <person name="Takaki Y."/>
            <person name="Nishi S."/>
            <person name="Hori S."/>
            <person name="Arai W."/>
            <person name="Tsubouchi T."/>
            <person name="Morono Y."/>
            <person name="Uchiyama I."/>
            <person name="Ito T."/>
            <person name="Fujiyama A."/>
            <person name="Inagaki F."/>
            <person name="Takami H."/>
        </authorList>
    </citation>
    <scope>NUCLEOTIDE SEQUENCE</scope>
    <source>
        <strain evidence="1">Expedition CK06-06</strain>
    </source>
</reference>
<gene>
    <name evidence="1" type="ORF">S12H4_49763</name>
</gene>